<dbReference type="Pfam" id="PF00544">
    <property type="entry name" value="Pectate_lyase_4"/>
    <property type="match status" value="1"/>
</dbReference>
<evidence type="ECO:0000256" key="9">
    <source>
        <dbReference type="RuleBase" id="RU361123"/>
    </source>
</evidence>
<evidence type="ECO:0000256" key="1">
    <source>
        <dbReference type="ARBA" id="ARBA00000695"/>
    </source>
</evidence>
<evidence type="ECO:0000256" key="7">
    <source>
        <dbReference type="ARBA" id="ARBA00022837"/>
    </source>
</evidence>
<keyword evidence="10" id="KW-0472">Membrane</keyword>
<evidence type="ECO:0000256" key="3">
    <source>
        <dbReference type="ARBA" id="ARBA00010980"/>
    </source>
</evidence>
<keyword evidence="6" id="KW-0732">Signal</keyword>
<dbReference type="PANTHER" id="PTHR31683">
    <property type="entry name" value="PECTATE LYASE 18-RELATED"/>
    <property type="match status" value="1"/>
</dbReference>
<dbReference type="SMART" id="SM00656">
    <property type="entry name" value="Amb_all"/>
    <property type="match status" value="1"/>
</dbReference>
<dbReference type="InterPro" id="IPR002022">
    <property type="entry name" value="Pec_lyase"/>
</dbReference>
<keyword evidence="10" id="KW-0812">Transmembrane</keyword>
<dbReference type="InterPro" id="IPR012334">
    <property type="entry name" value="Pectin_lyas_fold"/>
</dbReference>
<dbReference type="GO" id="GO:0045490">
    <property type="term" value="P:pectin catabolic process"/>
    <property type="evidence" value="ECO:0007669"/>
    <property type="project" value="UniProtKB-UniPathway"/>
</dbReference>
<evidence type="ECO:0000256" key="6">
    <source>
        <dbReference type="ARBA" id="ARBA00022729"/>
    </source>
</evidence>
<feature type="domain" description="Pectate lyase" evidence="11">
    <location>
        <begin position="205"/>
        <end position="402"/>
    </location>
</feature>
<evidence type="ECO:0000313" key="13">
    <source>
        <dbReference type="Proteomes" id="UP000078284"/>
    </source>
</evidence>
<dbReference type="AlphaFoldDB" id="A0A178WEL6"/>
<comment type="pathway">
    <text evidence="2 9">Glycan metabolism; pectin degradation; 2-dehydro-3-deoxy-D-gluconate from pectin: step 2/5.</text>
</comment>
<dbReference type="Gene3D" id="2.160.20.10">
    <property type="entry name" value="Single-stranded right-handed beta-helix, Pectin lyase-like"/>
    <property type="match status" value="1"/>
</dbReference>
<dbReference type="SUPFAM" id="SSF51126">
    <property type="entry name" value="Pectin lyase-like"/>
    <property type="match status" value="1"/>
</dbReference>
<comment type="cofactor">
    <cofactor evidence="9">
        <name>Ca(2+)</name>
        <dbReference type="ChEBI" id="CHEBI:29108"/>
    </cofactor>
    <text evidence="9">Binds 1 Ca(2+) ion. Required for its activity.</text>
</comment>
<dbReference type="EC" id="4.2.2.2" evidence="4 9"/>
<dbReference type="EMBL" id="LUHQ01000001">
    <property type="protein sequence ID" value="OAP16859.1"/>
    <property type="molecule type" value="Genomic_DNA"/>
</dbReference>
<protein>
    <recommendedName>
        <fullName evidence="4 9">Pectate lyase</fullName>
        <ecNumber evidence="4 9">4.2.2.2</ecNumber>
    </recommendedName>
</protein>
<evidence type="ECO:0000256" key="2">
    <source>
        <dbReference type="ARBA" id="ARBA00005220"/>
    </source>
</evidence>
<dbReference type="PANTHER" id="PTHR31683:SF105">
    <property type="entry name" value="PECTATE LYASE 2-RELATED"/>
    <property type="match status" value="1"/>
</dbReference>
<dbReference type="InterPro" id="IPR045032">
    <property type="entry name" value="PEL"/>
</dbReference>
<gene>
    <name evidence="12" type="ordered locus">AXX17_At1g12300</name>
</gene>
<proteinExistence type="inferred from homology"/>
<name>A0A178WEL6_ARATH</name>
<evidence type="ECO:0000256" key="10">
    <source>
        <dbReference type="SAM" id="Phobius"/>
    </source>
</evidence>
<dbReference type="GO" id="GO:0030570">
    <property type="term" value="F:pectate lyase activity"/>
    <property type="evidence" value="ECO:0007669"/>
    <property type="project" value="UniProtKB-EC"/>
</dbReference>
<keyword evidence="7 9" id="KW-0106">Calcium</keyword>
<accession>A0A178WEL6</accession>
<dbReference type="ExpressionAtlas" id="A0A178WEL6">
    <property type="expression patterns" value="baseline and differential"/>
</dbReference>
<dbReference type="InterPro" id="IPR018082">
    <property type="entry name" value="AmbAllergen"/>
</dbReference>
<organism evidence="12 13">
    <name type="scientific">Arabidopsis thaliana</name>
    <name type="common">Mouse-ear cress</name>
    <dbReference type="NCBI Taxonomy" id="3702"/>
    <lineage>
        <taxon>Eukaryota</taxon>
        <taxon>Viridiplantae</taxon>
        <taxon>Streptophyta</taxon>
        <taxon>Embryophyta</taxon>
        <taxon>Tracheophyta</taxon>
        <taxon>Spermatophyta</taxon>
        <taxon>Magnoliopsida</taxon>
        <taxon>eudicotyledons</taxon>
        <taxon>Gunneridae</taxon>
        <taxon>Pentapetalae</taxon>
        <taxon>rosids</taxon>
        <taxon>malvids</taxon>
        <taxon>Brassicales</taxon>
        <taxon>Brassicaceae</taxon>
        <taxon>Camelineae</taxon>
        <taxon>Arabidopsis</taxon>
    </lineage>
</organism>
<evidence type="ECO:0000256" key="5">
    <source>
        <dbReference type="ARBA" id="ARBA00022723"/>
    </source>
</evidence>
<evidence type="ECO:0000259" key="11">
    <source>
        <dbReference type="SMART" id="SM00656"/>
    </source>
</evidence>
<dbReference type="GO" id="GO:0046872">
    <property type="term" value="F:metal ion binding"/>
    <property type="evidence" value="ECO:0007669"/>
    <property type="project" value="UniProtKB-KW"/>
</dbReference>
<feature type="transmembrane region" description="Helical" evidence="10">
    <location>
        <begin position="6"/>
        <end position="24"/>
    </location>
</feature>
<keyword evidence="10" id="KW-1133">Transmembrane helix</keyword>
<comment type="caution">
    <text evidence="12">The sequence shown here is derived from an EMBL/GenBank/DDBJ whole genome shotgun (WGS) entry which is preliminary data.</text>
</comment>
<dbReference type="UniPathway" id="UPA00545">
    <property type="reaction ID" value="UER00824"/>
</dbReference>
<dbReference type="InterPro" id="IPR011050">
    <property type="entry name" value="Pectin_lyase_fold/virulence"/>
</dbReference>
<dbReference type="Proteomes" id="UP000078284">
    <property type="component" value="Chromosome 1"/>
</dbReference>
<keyword evidence="5 9" id="KW-0479">Metal-binding</keyword>
<reference evidence="13" key="1">
    <citation type="journal article" date="2016" name="Proc. Natl. Acad. Sci. U.S.A.">
        <title>Chromosome-level assembly of Arabidopsis thaliana Ler reveals the extent of translocation and inversion polymorphisms.</title>
        <authorList>
            <person name="Zapata L."/>
            <person name="Ding J."/>
            <person name="Willing E.M."/>
            <person name="Hartwig B."/>
            <person name="Bezdan D."/>
            <person name="Jiao W.B."/>
            <person name="Patel V."/>
            <person name="Velikkakam James G."/>
            <person name="Koornneef M."/>
            <person name="Ossowski S."/>
            <person name="Schneeberger K."/>
        </authorList>
    </citation>
    <scope>NUCLEOTIDE SEQUENCE [LARGE SCALE GENOMIC DNA]</scope>
    <source>
        <strain evidence="13">cv. Landsberg erecta</strain>
    </source>
</reference>
<keyword evidence="8 9" id="KW-0456">Lyase</keyword>
<comment type="similarity">
    <text evidence="3 9">Belongs to the polysaccharide lyase 1 family.</text>
</comment>
<evidence type="ECO:0000256" key="4">
    <source>
        <dbReference type="ARBA" id="ARBA00012272"/>
    </source>
</evidence>
<evidence type="ECO:0000256" key="8">
    <source>
        <dbReference type="ARBA" id="ARBA00023239"/>
    </source>
</evidence>
<sequence length="479" mass="53250">MNTFKISYFIMVLIMVLAIAITFSEPLTVEAKHQHKYGWGIAASARNKGRKHLGATLTCDKSSKVCRLKGSPGRNCCRDIVEVALRSARKGDRAPMGCAAMLKEKIWDKAFSSSVVEAAYSNGYTIPKLLPNPIDSCWRRNPYWASNRRALADCAVGFGKSAVGGKYGSIYVVTNPSDDPENPRPGTLRYAVIQSKPLWITFARDMVIVLRNELIMNSYKTIDGRGAKVEIAYGPCITIQHVSHVIIHGISIHDCKPGKSGRVRSSPTHVGSRKGSDGDAIAIFDSSHIWIDHCFFSRCQDGLIDVLHASTAVTISNNYFTQHDKVMLLGHNDNNVEDKIMRVTIAFNHFGPGLIERMPRVRRGYAHVANNRYEKWQMYAIGGSADPTIFSEGNYFVASDDPSKKQVTKRIDSGYDWKRWKWRTSKDVFKNGAYFVPSGYGTVTPLYGRAERFPVSHGSLVPLLTSSAGPLHCYSGRIC</sequence>
<comment type="catalytic activity">
    <reaction evidence="1 9">
        <text>Eliminative cleavage of (1-&gt;4)-alpha-D-galacturonan to give oligosaccharides with 4-deoxy-alpha-D-galact-4-enuronosyl groups at their non-reducing ends.</text>
        <dbReference type="EC" id="4.2.2.2"/>
    </reaction>
</comment>
<dbReference type="PRINTS" id="PR00807">
    <property type="entry name" value="AMBALLERGEN"/>
</dbReference>
<evidence type="ECO:0000313" key="12">
    <source>
        <dbReference type="EMBL" id="OAP16859.1"/>
    </source>
</evidence>